<dbReference type="NCBIfam" id="TIGR00254">
    <property type="entry name" value="GGDEF"/>
    <property type="match status" value="1"/>
</dbReference>
<dbReference type="EC" id="2.7.7.65" evidence="1"/>
<evidence type="ECO:0000256" key="2">
    <source>
        <dbReference type="SAM" id="Phobius"/>
    </source>
</evidence>
<feature type="domain" description="GGDEF" evidence="3">
    <location>
        <begin position="268"/>
        <end position="404"/>
    </location>
</feature>
<reference evidence="4 5" key="1">
    <citation type="submission" date="2019-03" db="EMBL/GenBank/DDBJ databases">
        <title>Genomic Encyclopedia of Type Strains, Phase IV (KMG-IV): sequencing the most valuable type-strain genomes for metagenomic binning, comparative biology and taxonomic classification.</title>
        <authorList>
            <person name="Goeker M."/>
        </authorList>
    </citation>
    <scope>NUCLEOTIDE SEQUENCE [LARGE SCALE GENOMIC DNA]</scope>
    <source>
        <strain evidence="4 5">DSM 654</strain>
    </source>
</reference>
<dbReference type="GO" id="GO:0005886">
    <property type="term" value="C:plasma membrane"/>
    <property type="evidence" value="ECO:0007669"/>
    <property type="project" value="TreeGrafter"/>
</dbReference>
<dbReference type="PROSITE" id="PS50887">
    <property type="entry name" value="GGDEF"/>
    <property type="match status" value="1"/>
</dbReference>
<keyword evidence="5" id="KW-1185">Reference proteome</keyword>
<gene>
    <name evidence="4" type="ORF">EV671_10369</name>
</gene>
<feature type="transmembrane region" description="Helical" evidence="2">
    <location>
        <begin position="137"/>
        <end position="155"/>
    </location>
</feature>
<dbReference type="CDD" id="cd01949">
    <property type="entry name" value="GGDEF"/>
    <property type="match status" value="1"/>
</dbReference>
<accession>A0A4R3UHT2</accession>
<dbReference type="GO" id="GO:1902201">
    <property type="term" value="P:negative regulation of bacterial-type flagellum-dependent cell motility"/>
    <property type="evidence" value="ECO:0007669"/>
    <property type="project" value="TreeGrafter"/>
</dbReference>
<dbReference type="FunFam" id="3.30.70.270:FF:000001">
    <property type="entry name" value="Diguanylate cyclase domain protein"/>
    <property type="match status" value="1"/>
</dbReference>
<evidence type="ECO:0000256" key="1">
    <source>
        <dbReference type="ARBA" id="ARBA00012528"/>
    </source>
</evidence>
<keyword evidence="2" id="KW-0812">Transmembrane</keyword>
<dbReference type="Gene3D" id="3.30.70.270">
    <property type="match status" value="1"/>
</dbReference>
<dbReference type="InterPro" id="IPR000160">
    <property type="entry name" value="GGDEF_dom"/>
</dbReference>
<organism evidence="4 5">
    <name type="scientific">Roseateles saccharophilus</name>
    <name type="common">Pseudomonas saccharophila</name>
    <dbReference type="NCBI Taxonomy" id="304"/>
    <lineage>
        <taxon>Bacteria</taxon>
        <taxon>Pseudomonadati</taxon>
        <taxon>Pseudomonadota</taxon>
        <taxon>Betaproteobacteria</taxon>
        <taxon>Burkholderiales</taxon>
        <taxon>Sphaerotilaceae</taxon>
        <taxon>Roseateles</taxon>
    </lineage>
</organism>
<dbReference type="SMART" id="SM00267">
    <property type="entry name" value="GGDEF"/>
    <property type="match status" value="1"/>
</dbReference>
<dbReference type="PANTHER" id="PTHR45138">
    <property type="entry name" value="REGULATORY COMPONENTS OF SENSORY TRANSDUCTION SYSTEM"/>
    <property type="match status" value="1"/>
</dbReference>
<dbReference type="EMBL" id="SMBU01000036">
    <property type="protein sequence ID" value="TCU88978.1"/>
    <property type="molecule type" value="Genomic_DNA"/>
</dbReference>
<evidence type="ECO:0000259" key="3">
    <source>
        <dbReference type="PROSITE" id="PS50887"/>
    </source>
</evidence>
<evidence type="ECO:0000313" key="4">
    <source>
        <dbReference type="EMBL" id="TCU88978.1"/>
    </source>
</evidence>
<evidence type="ECO:0000313" key="5">
    <source>
        <dbReference type="Proteomes" id="UP000295110"/>
    </source>
</evidence>
<sequence length="411" mass="43598">MALSEKICPYPAHRMDFIDVPTVLKVSALFNAMAALAWLLLAQLFRIAPRAGQLMAAGHLLRIATQDCGDCMAGWPALLRQAVPEFGQLACMLLLLLALRRMLRNRRHPRDIAWLGGLGALAITAGLASGSGLAPQLAGTASVALLAALAVREVLRGVSRHLTPVVTALTTLPFATLAVVSLAHAAELLLVPGWGDHVLSGALPSPARAVLGFVITASITLSLIALMIWRLVTRIQHLTHRDSLTGALNRRAFEQALAEAQAQLRRGHGFAVAMIDIDHFKRINDEHGHLAGDAALQRCVRIWQAGLREVDRLGRLGGEEFCALLPLDNPANLADAAAVAERLRASLAAEPLHWKGAELRLSASFGVALPVLGDAAGDVGLARADAELYRAKGEGRNRVCVAPDLSGAVAA</sequence>
<comment type="caution">
    <text evidence="4">The sequence shown here is derived from an EMBL/GenBank/DDBJ whole genome shotgun (WGS) entry which is preliminary data.</text>
</comment>
<feature type="transmembrane region" description="Helical" evidence="2">
    <location>
        <begin position="82"/>
        <end position="100"/>
    </location>
</feature>
<keyword evidence="2" id="KW-1133">Transmembrane helix</keyword>
<dbReference type="PANTHER" id="PTHR45138:SF24">
    <property type="entry name" value="DIGUANYLATE CYCLASE DGCC-RELATED"/>
    <property type="match status" value="1"/>
</dbReference>
<feature type="transmembrane region" description="Helical" evidence="2">
    <location>
        <begin position="210"/>
        <end position="232"/>
    </location>
</feature>
<dbReference type="AlphaFoldDB" id="A0A4R3UHT2"/>
<proteinExistence type="predicted"/>
<dbReference type="InterPro" id="IPR050469">
    <property type="entry name" value="Diguanylate_Cyclase"/>
</dbReference>
<keyword evidence="2" id="KW-0472">Membrane</keyword>
<dbReference type="Pfam" id="PF00990">
    <property type="entry name" value="GGDEF"/>
    <property type="match status" value="1"/>
</dbReference>
<dbReference type="SUPFAM" id="SSF55073">
    <property type="entry name" value="Nucleotide cyclase"/>
    <property type="match status" value="1"/>
</dbReference>
<dbReference type="InterPro" id="IPR043128">
    <property type="entry name" value="Rev_trsase/Diguanyl_cyclase"/>
</dbReference>
<feature type="transmembrane region" description="Helical" evidence="2">
    <location>
        <begin position="23"/>
        <end position="45"/>
    </location>
</feature>
<name>A0A4R3UHT2_ROSSA</name>
<dbReference type="GO" id="GO:0052621">
    <property type="term" value="F:diguanylate cyclase activity"/>
    <property type="evidence" value="ECO:0007669"/>
    <property type="project" value="UniProtKB-EC"/>
</dbReference>
<dbReference type="InterPro" id="IPR029787">
    <property type="entry name" value="Nucleotide_cyclase"/>
</dbReference>
<protein>
    <recommendedName>
        <fullName evidence="1">diguanylate cyclase</fullName>
        <ecNumber evidence="1">2.7.7.65</ecNumber>
    </recommendedName>
</protein>
<feature type="transmembrane region" description="Helical" evidence="2">
    <location>
        <begin position="167"/>
        <end position="190"/>
    </location>
</feature>
<feature type="transmembrane region" description="Helical" evidence="2">
    <location>
        <begin position="112"/>
        <end position="131"/>
    </location>
</feature>
<dbReference type="Proteomes" id="UP000295110">
    <property type="component" value="Unassembled WGS sequence"/>
</dbReference>
<dbReference type="GO" id="GO:0043709">
    <property type="term" value="P:cell adhesion involved in single-species biofilm formation"/>
    <property type="evidence" value="ECO:0007669"/>
    <property type="project" value="TreeGrafter"/>
</dbReference>